<evidence type="ECO:0000313" key="3">
    <source>
        <dbReference type="Proteomes" id="UP001448207"/>
    </source>
</evidence>
<keyword evidence="3" id="KW-1185">Reference proteome</keyword>
<reference evidence="2 3" key="1">
    <citation type="submission" date="2024-04" db="EMBL/GenBank/DDBJ databases">
        <title>Symmetric and asymmetric DNA N6-adenine methylation regulates different biological responses in Mucorales.</title>
        <authorList>
            <consortium name="Lawrence Berkeley National Laboratory"/>
            <person name="Lax C."/>
            <person name="Mondo S.J."/>
            <person name="Osorio-Concepcion M."/>
            <person name="Muszewska A."/>
            <person name="Corrochano-Luque M."/>
            <person name="Gutierrez G."/>
            <person name="Riley R."/>
            <person name="Lipzen A."/>
            <person name="Guo J."/>
            <person name="Hundley H."/>
            <person name="Amirebrahimi M."/>
            <person name="Ng V."/>
            <person name="Lorenzo-Gutierrez D."/>
            <person name="Binder U."/>
            <person name="Yang J."/>
            <person name="Song Y."/>
            <person name="Canovas D."/>
            <person name="Navarro E."/>
            <person name="Freitag M."/>
            <person name="Gabaldon T."/>
            <person name="Grigoriev I.V."/>
            <person name="Corrochano L.M."/>
            <person name="Nicolas F.E."/>
            <person name="Garre V."/>
        </authorList>
    </citation>
    <scope>NUCLEOTIDE SEQUENCE [LARGE SCALE GENOMIC DNA]</scope>
    <source>
        <strain evidence="2 3">L51</strain>
    </source>
</reference>
<accession>A0ABR3AI60</accession>
<dbReference type="EMBL" id="JBCLYO010000049">
    <property type="protein sequence ID" value="KAL0073933.1"/>
    <property type="molecule type" value="Genomic_DNA"/>
</dbReference>
<protein>
    <submittedName>
        <fullName evidence="2">Uncharacterized protein</fullName>
    </submittedName>
</protein>
<organism evidence="2 3">
    <name type="scientific">Phycomyces blakesleeanus</name>
    <dbReference type="NCBI Taxonomy" id="4837"/>
    <lineage>
        <taxon>Eukaryota</taxon>
        <taxon>Fungi</taxon>
        <taxon>Fungi incertae sedis</taxon>
        <taxon>Mucoromycota</taxon>
        <taxon>Mucoromycotina</taxon>
        <taxon>Mucoromycetes</taxon>
        <taxon>Mucorales</taxon>
        <taxon>Phycomycetaceae</taxon>
        <taxon>Phycomyces</taxon>
    </lineage>
</organism>
<feature type="compositionally biased region" description="Polar residues" evidence="1">
    <location>
        <begin position="265"/>
        <end position="279"/>
    </location>
</feature>
<name>A0ABR3AI60_PHYBL</name>
<gene>
    <name evidence="2" type="ORF">J3Q64DRAFT_1779772</name>
</gene>
<evidence type="ECO:0000313" key="2">
    <source>
        <dbReference type="EMBL" id="KAL0073933.1"/>
    </source>
</evidence>
<comment type="caution">
    <text evidence="2">The sequence shown here is derived from an EMBL/GenBank/DDBJ whole genome shotgun (WGS) entry which is preliminary data.</text>
</comment>
<sequence length="412" mass="46022">MDDTLDDILRLLSQIEHNQPLTFIFDSPQLTPIHDALRRIADQKSKSLATSYGFYSDQTPPPDENDNEDQYSRISSQYTLAPPTDKPESFVSCQSLDGISEQACSCAEEVTRVSRAISQGRLDQRLLHCPFHSVSQFTCAYNTMAEHLEQVVLDIINSLTDTCHHETTLVERHKNDQVLLPTGHLKGAWLRLACHVNKLSLDYQNTVKQVTRVSQAAQAAQAALATAERAATETTLLSGNFLNSVDQKLQNNFGTLQSTSTTALLFPNSNKSNYNNSHVAENRKDFHELGTKKTKDDNSNNDDDEYRSLAEEINFLASSITTDVTAMTDNIRAFESSDGGDESNQKSSLGSLSSVRKGEFFNKRTINTMADQVTRIQSELKPTHKYISESSLNIFFCFVLNSLRILQIKSHG</sequence>
<proteinExistence type="predicted"/>
<evidence type="ECO:0000256" key="1">
    <source>
        <dbReference type="SAM" id="MobiDB-lite"/>
    </source>
</evidence>
<dbReference type="Proteomes" id="UP001448207">
    <property type="component" value="Unassembled WGS sequence"/>
</dbReference>
<feature type="region of interest" description="Disordered" evidence="1">
    <location>
        <begin position="265"/>
        <end position="304"/>
    </location>
</feature>
<feature type="compositionally biased region" description="Basic and acidic residues" evidence="1">
    <location>
        <begin position="280"/>
        <end position="298"/>
    </location>
</feature>